<dbReference type="EC" id="2.7.1.2" evidence="2"/>
<keyword evidence="4" id="KW-0808">Transferase</keyword>
<keyword evidence="5" id="KW-0547">Nucleotide-binding</keyword>
<evidence type="ECO:0000256" key="2">
    <source>
        <dbReference type="ARBA" id="ARBA00012323"/>
    </source>
</evidence>
<dbReference type="GO" id="GO:0006096">
    <property type="term" value="P:glycolytic process"/>
    <property type="evidence" value="ECO:0007669"/>
    <property type="project" value="InterPro"/>
</dbReference>
<keyword evidence="10" id="KW-1185">Reference proteome</keyword>
<protein>
    <recommendedName>
        <fullName evidence="3">Glucokinase</fullName>
        <ecNumber evidence="2">2.7.1.2</ecNumber>
    </recommendedName>
    <alternativeName>
        <fullName evidence="8">Glucose kinase</fullName>
    </alternativeName>
</protein>
<dbReference type="EMBL" id="CP026952">
    <property type="protein sequence ID" value="AWB91971.1"/>
    <property type="molecule type" value="Genomic_DNA"/>
</dbReference>
<proteinExistence type="inferred from homology"/>
<evidence type="ECO:0000256" key="7">
    <source>
        <dbReference type="ARBA" id="ARBA00022840"/>
    </source>
</evidence>
<evidence type="ECO:0000256" key="4">
    <source>
        <dbReference type="ARBA" id="ARBA00022679"/>
    </source>
</evidence>
<comment type="similarity">
    <text evidence="1">Belongs to the ROK (NagC/XylR) family.</text>
</comment>
<sequence>MADKLAVGIDIGGTKIAAGVVDEDGHVLARLKRETPTTDPLEVIDAIAAITEEFRREHHIRAIGVGAAGFVDATQSTVLFAPHLAWRHEPLRDSVARRTGLPVLVDNDANAAGWAEWRFGAAQNEADLVLITLGTGIGGAIVIDGQPYRGQFGIAGEFGHMQVVPNGNQCECGNQGCWEQYASGRVLTRRARAAATDGTELGKLFLSEAGGAVERIEGHLVTKHAKAGNEEAIQWIADVGDWLGVGIANLAAALDPGMFVIGGGVSDADQLLIGPARAGFSRTLTGRGYRAEARIVRAHLGPEAGLIGAADMARLTARRRRPANPSATARVRAAARKGMSPKPRR</sequence>
<organism evidence="9 10">
    <name type="scientific">Aeromicrobium chenweiae</name>
    <dbReference type="NCBI Taxonomy" id="2079793"/>
    <lineage>
        <taxon>Bacteria</taxon>
        <taxon>Bacillati</taxon>
        <taxon>Actinomycetota</taxon>
        <taxon>Actinomycetes</taxon>
        <taxon>Propionibacteriales</taxon>
        <taxon>Nocardioidaceae</taxon>
        <taxon>Aeromicrobium</taxon>
    </lineage>
</organism>
<accession>A0A5F2ET58</accession>
<dbReference type="KEGG" id="aez:C3E78_07045"/>
<evidence type="ECO:0000313" key="9">
    <source>
        <dbReference type="EMBL" id="AWB91971.1"/>
    </source>
</evidence>
<dbReference type="InterPro" id="IPR004654">
    <property type="entry name" value="ROK_glcA"/>
</dbReference>
<evidence type="ECO:0000256" key="3">
    <source>
        <dbReference type="ARBA" id="ARBA00014701"/>
    </source>
</evidence>
<evidence type="ECO:0000313" key="10">
    <source>
        <dbReference type="Proteomes" id="UP000244384"/>
    </source>
</evidence>
<dbReference type="RefSeq" id="WP_108577616.1">
    <property type="nucleotide sequence ID" value="NZ_CP026952.1"/>
</dbReference>
<dbReference type="PROSITE" id="PS01125">
    <property type="entry name" value="ROK"/>
    <property type="match status" value="1"/>
</dbReference>
<keyword evidence="6 9" id="KW-0418">Kinase</keyword>
<evidence type="ECO:0000256" key="6">
    <source>
        <dbReference type="ARBA" id="ARBA00022777"/>
    </source>
</evidence>
<dbReference type="PANTHER" id="PTHR18964">
    <property type="entry name" value="ROK (REPRESSOR, ORF, KINASE) FAMILY"/>
    <property type="match status" value="1"/>
</dbReference>
<dbReference type="Pfam" id="PF00480">
    <property type="entry name" value="ROK"/>
    <property type="match status" value="1"/>
</dbReference>
<dbReference type="CDD" id="cd24061">
    <property type="entry name" value="ASKHA_NBD_ROK_SgGLK-like"/>
    <property type="match status" value="1"/>
</dbReference>
<dbReference type="SUPFAM" id="SSF53067">
    <property type="entry name" value="Actin-like ATPase domain"/>
    <property type="match status" value="1"/>
</dbReference>
<gene>
    <name evidence="9" type="ORF">C3E78_07045</name>
</gene>
<dbReference type="GO" id="GO:0005524">
    <property type="term" value="F:ATP binding"/>
    <property type="evidence" value="ECO:0007669"/>
    <property type="project" value="UniProtKB-KW"/>
</dbReference>
<dbReference type="PANTHER" id="PTHR18964:SF173">
    <property type="entry name" value="GLUCOKINASE"/>
    <property type="match status" value="1"/>
</dbReference>
<evidence type="ECO:0000256" key="1">
    <source>
        <dbReference type="ARBA" id="ARBA00006479"/>
    </source>
</evidence>
<dbReference type="InterPro" id="IPR043129">
    <property type="entry name" value="ATPase_NBD"/>
</dbReference>
<name>A0A2S0WKX0_9ACTN</name>
<dbReference type="GO" id="GO:0004340">
    <property type="term" value="F:glucokinase activity"/>
    <property type="evidence" value="ECO:0007669"/>
    <property type="project" value="UniProtKB-EC"/>
</dbReference>
<accession>A0A2S0WKX0</accession>
<dbReference type="InterPro" id="IPR000600">
    <property type="entry name" value="ROK"/>
</dbReference>
<dbReference type="OrthoDB" id="9810372at2"/>
<dbReference type="Proteomes" id="UP000244384">
    <property type="component" value="Chromosome"/>
</dbReference>
<evidence type="ECO:0000256" key="5">
    <source>
        <dbReference type="ARBA" id="ARBA00022741"/>
    </source>
</evidence>
<reference evidence="10" key="1">
    <citation type="submission" date="2018-01" db="EMBL/GenBank/DDBJ databases">
        <authorList>
            <person name="Li J."/>
        </authorList>
    </citation>
    <scope>NUCLEOTIDE SEQUENCE [LARGE SCALE GENOMIC DNA]</scope>
    <source>
        <strain evidence="10">592</strain>
    </source>
</reference>
<keyword evidence="7" id="KW-0067">ATP-binding</keyword>
<dbReference type="Gene3D" id="3.30.420.40">
    <property type="match status" value="2"/>
</dbReference>
<dbReference type="NCBIfam" id="TIGR00744">
    <property type="entry name" value="ROK_glcA_fam"/>
    <property type="match status" value="1"/>
</dbReference>
<evidence type="ECO:0000256" key="8">
    <source>
        <dbReference type="ARBA" id="ARBA00032386"/>
    </source>
</evidence>
<dbReference type="GO" id="GO:0005737">
    <property type="term" value="C:cytoplasm"/>
    <property type="evidence" value="ECO:0007669"/>
    <property type="project" value="InterPro"/>
</dbReference>
<dbReference type="AlphaFoldDB" id="A0A2S0WKX0"/>
<dbReference type="InterPro" id="IPR049874">
    <property type="entry name" value="ROK_cs"/>
</dbReference>